<comment type="caution">
    <text evidence="1">The sequence shown here is derived from an EMBL/GenBank/DDBJ whole genome shotgun (WGS) entry which is preliminary data.</text>
</comment>
<sequence length="72" mass="7621">MPASWRRTTAGSGCGGSGGYVNPVWCAGRTVPAVPARLMRRRRAVRAGIPCPVPPTGRNAPSILLLIPLDRQ</sequence>
<reference evidence="1 2" key="1">
    <citation type="submission" date="2010-02" db="EMBL/GenBank/DDBJ databases">
        <authorList>
            <person name="Weinstock G."/>
            <person name="Sodergren E."/>
            <person name="Clifton S."/>
            <person name="Fulton L."/>
            <person name="Fulton B."/>
            <person name="Courtney L."/>
            <person name="Fronick C."/>
            <person name="Harrison M."/>
            <person name="Strong C."/>
            <person name="Farmer C."/>
            <person name="Delahaunty K."/>
            <person name="Markovic C."/>
            <person name="Hall O."/>
            <person name="Minx P."/>
            <person name="Tomlinson C."/>
            <person name="Mitreva M."/>
            <person name="Nelson J."/>
            <person name="Hou S."/>
            <person name="Wollam A."/>
            <person name="Pepin K.H."/>
            <person name="Johnson M."/>
            <person name="Bhonagiri V."/>
            <person name="Zhang X."/>
            <person name="Suruliraj S."/>
            <person name="Warren W."/>
            <person name="Chinwalla A."/>
            <person name="Mardis E.R."/>
            <person name="Wilson R.K."/>
        </authorList>
    </citation>
    <scope>NUCLEOTIDE SEQUENCE [LARGE SCALE GENOMIC DNA]</scope>
    <source>
        <strain evidence="1 2">ATCC 29315</strain>
    </source>
</reference>
<accession>D4DTF4</accession>
<name>D4DTF4_NEIEG</name>
<dbReference type="AlphaFoldDB" id="D4DTF4"/>
<organism evidence="1 2">
    <name type="scientific">Neisseria elongata subsp. glycolytica ATCC 29315</name>
    <dbReference type="NCBI Taxonomy" id="546263"/>
    <lineage>
        <taxon>Bacteria</taxon>
        <taxon>Pseudomonadati</taxon>
        <taxon>Pseudomonadota</taxon>
        <taxon>Betaproteobacteria</taxon>
        <taxon>Neisseriales</taxon>
        <taxon>Neisseriaceae</taxon>
        <taxon>Neisseria</taxon>
    </lineage>
</organism>
<dbReference type="Proteomes" id="UP000005536">
    <property type="component" value="Unassembled WGS sequence"/>
</dbReference>
<evidence type="ECO:0000313" key="2">
    <source>
        <dbReference type="Proteomes" id="UP000005536"/>
    </source>
</evidence>
<dbReference type="EMBL" id="ADBF01000232">
    <property type="protein sequence ID" value="EFE48887.1"/>
    <property type="molecule type" value="Genomic_DNA"/>
</dbReference>
<protein>
    <submittedName>
        <fullName evidence="1">Uncharacterized protein</fullName>
    </submittedName>
</protein>
<proteinExistence type="predicted"/>
<gene>
    <name evidence="1" type="ORF">NEIELOOT_02358</name>
</gene>
<evidence type="ECO:0000313" key="1">
    <source>
        <dbReference type="EMBL" id="EFE48887.1"/>
    </source>
</evidence>